<keyword evidence="3" id="KW-1185">Reference proteome</keyword>
<feature type="compositionally biased region" description="Basic residues" evidence="1">
    <location>
        <begin position="516"/>
        <end position="527"/>
    </location>
</feature>
<organism evidence="2 3">
    <name type="scientific">Tritrichomonas musculus</name>
    <dbReference type="NCBI Taxonomy" id="1915356"/>
    <lineage>
        <taxon>Eukaryota</taxon>
        <taxon>Metamonada</taxon>
        <taxon>Parabasalia</taxon>
        <taxon>Tritrichomonadida</taxon>
        <taxon>Tritrichomonadidae</taxon>
        <taxon>Tritrichomonas</taxon>
    </lineage>
</organism>
<evidence type="ECO:0000313" key="3">
    <source>
        <dbReference type="Proteomes" id="UP001470230"/>
    </source>
</evidence>
<dbReference type="Proteomes" id="UP001470230">
    <property type="component" value="Unassembled WGS sequence"/>
</dbReference>
<feature type="compositionally biased region" description="Basic residues" evidence="1">
    <location>
        <begin position="486"/>
        <end position="498"/>
    </location>
</feature>
<feature type="compositionally biased region" description="Acidic residues" evidence="1">
    <location>
        <begin position="561"/>
        <end position="572"/>
    </location>
</feature>
<sequence length="1033" mass="121139">MLSYPNDFKTADIKVEINCANLELYYQKKENTMKWFDCNGDKFPIYISFDHSVSISFHIFPPKSIPKIHIILATITLKGAHMKKERKGWGYCTSSHPVVVTFPIKVFCKLIDDSKLDDSFNFTEIKENFKYLTYSSTKIDDEHNNTLFLSFIRVFGYLFILNRFLFKKDIKECYQQYFCNPVSFSLSNFHAALILSLNIESKNYNNAQKIYYNSDFNEDFVKEIIQSLFDQDYVSCEVSSNKAQIFFSQSQKIATDENEDTNDQAKLEIDIKIRKTSINTADSVFNNEEERPKINEISGVEEEEDIQDSNGKENDSDNSREDYSKEDYSKEEEEELKKEKRKQSSKKNKNDDISNSELDKKTKKKTDNTITSSSKSSKKRKKSNETRSSSENNNKPKKKSKKSRNSDYSDESEDEGGNKSEYEYEEYVSESKPNKQRKGKNKKKDEYEESEENVNKKKTNKQRNGKNKKKEDDEESEDESEENVNKKKTNKQRKGKNKKKDEYEESEDESEENVNKKKTNKQRKGKNEKKDEYEESEDESEENVNKKKTNKQRKGKNEKKEDDEESEDESEENVNKKKTNKQRKGKNKKKDEYEESEDESEEYVSGSEKKSKKDDKKSSSRESTQSKGNKQSSSNSSKKSIGKSKRSKSNKPKRKSKNQKGKNSKNTKSKNKEEKLKQEEEEKSEHEEPQIEEEEEENENAKESENPPPPSPEQKNSSEDSKSFLLAYLCKKENYYELIFPDDLPNQNLPDKNLTKVLFDKSLLSEKEDYINANIVSMQQADQHIEIDFGSENNKLVLTVLDEDERKFPIFSKSLLFKKLLHQEDEEENDSKVESTLIDCLINNKLLYAFVRNRITTFNSIAFPFQYELRNTLFLSVDPNLRLIMEIPDQSSNRNSLRITTDDGDNDEYRIVKEKDDIYLIFNPMLMDVMNPILFKTKVAPEFLFKDKKYINVDSIFVYWEYNQSDIDSLNMNRMPRIEVGHSTVLSKFHPYTIRCQSFRNEDQDTVQEINIITVTTVKLQKKVDENDIYILH</sequence>
<feature type="compositionally biased region" description="Basic and acidic residues" evidence="1">
    <location>
        <begin position="310"/>
        <end position="328"/>
    </location>
</feature>
<evidence type="ECO:0000256" key="1">
    <source>
        <dbReference type="SAM" id="MobiDB-lite"/>
    </source>
</evidence>
<reference evidence="2 3" key="1">
    <citation type="submission" date="2024-04" db="EMBL/GenBank/DDBJ databases">
        <title>Tritrichomonas musculus Genome.</title>
        <authorList>
            <person name="Alves-Ferreira E."/>
            <person name="Grigg M."/>
            <person name="Lorenzi H."/>
            <person name="Galac M."/>
        </authorList>
    </citation>
    <scope>NUCLEOTIDE SEQUENCE [LARGE SCALE GENOMIC DNA]</scope>
    <source>
        <strain evidence="2 3">EAF2021</strain>
    </source>
</reference>
<feature type="compositionally biased region" description="Basic residues" evidence="1">
    <location>
        <begin position="456"/>
        <end position="468"/>
    </location>
</feature>
<proteinExistence type="predicted"/>
<feature type="compositionally biased region" description="Acidic residues" evidence="1">
    <location>
        <begin position="593"/>
        <end position="602"/>
    </location>
</feature>
<feature type="compositionally biased region" description="Basic and acidic residues" evidence="1">
    <location>
        <begin position="670"/>
        <end position="689"/>
    </location>
</feature>
<feature type="compositionally biased region" description="Acidic residues" evidence="1">
    <location>
        <begin position="472"/>
        <end position="482"/>
    </location>
</feature>
<feature type="compositionally biased region" description="Acidic residues" evidence="1">
    <location>
        <begin position="503"/>
        <end position="512"/>
    </location>
</feature>
<feature type="compositionally biased region" description="Basic residues" evidence="1">
    <location>
        <begin position="640"/>
        <end position="669"/>
    </location>
</feature>
<feature type="compositionally biased region" description="Basic residues" evidence="1">
    <location>
        <begin position="546"/>
        <end position="557"/>
    </location>
</feature>
<gene>
    <name evidence="2" type="ORF">M9Y10_031884</name>
</gene>
<feature type="compositionally biased region" description="Basic and acidic residues" evidence="1">
    <location>
        <begin position="607"/>
        <end position="620"/>
    </location>
</feature>
<comment type="caution">
    <text evidence="2">The sequence shown here is derived from an EMBL/GenBank/DDBJ whole genome shotgun (WGS) entry which is preliminary data.</text>
</comment>
<evidence type="ECO:0000313" key="2">
    <source>
        <dbReference type="EMBL" id="KAK8839525.1"/>
    </source>
</evidence>
<feature type="compositionally biased region" description="Low complexity" evidence="1">
    <location>
        <begin position="621"/>
        <end position="639"/>
    </location>
</feature>
<feature type="compositionally biased region" description="Acidic residues" evidence="1">
    <location>
        <begin position="533"/>
        <end position="542"/>
    </location>
</feature>
<protein>
    <submittedName>
        <fullName evidence="2">Uncharacterized protein</fullName>
    </submittedName>
</protein>
<feature type="region of interest" description="Disordered" evidence="1">
    <location>
        <begin position="283"/>
        <end position="720"/>
    </location>
</feature>
<name>A0ABR2H210_9EUKA</name>
<accession>A0ABR2H210</accession>
<feature type="compositionally biased region" description="Basic and acidic residues" evidence="1">
    <location>
        <begin position="348"/>
        <end position="360"/>
    </location>
</feature>
<dbReference type="EMBL" id="JAPFFF010000051">
    <property type="protein sequence ID" value="KAK8839525.1"/>
    <property type="molecule type" value="Genomic_DNA"/>
</dbReference>
<feature type="compositionally biased region" description="Basic residues" evidence="1">
    <location>
        <begin position="576"/>
        <end position="588"/>
    </location>
</feature>